<comment type="similarity">
    <text evidence="3">Belongs to the alpha-ketoglutarate dehydrogenase component 4 family.</text>
</comment>
<sequence>MLPSTIRLAAVANARIPLIRFLGPRKALSDAHHEAGRHPAAPKDAEYPLKAGTPSILPSKASAKQVSNVTTTPGPHGATRHTLDFAELPLQYRHPVLTEAEIEAVEAGGATKFY</sequence>
<dbReference type="EMBL" id="KV442043">
    <property type="protein sequence ID" value="OAQ29173.1"/>
    <property type="molecule type" value="Genomic_DNA"/>
</dbReference>
<dbReference type="Proteomes" id="UP000078512">
    <property type="component" value="Unassembled WGS sequence"/>
</dbReference>
<comment type="subcellular location">
    <subcellularLocation>
        <location evidence="1">Mitochondrion</location>
    </subcellularLocation>
</comment>
<evidence type="ECO:0000256" key="2">
    <source>
        <dbReference type="ARBA" id="ARBA00023128"/>
    </source>
</evidence>
<evidence type="ECO:0000256" key="3">
    <source>
        <dbReference type="ARBA" id="ARBA00043970"/>
    </source>
</evidence>
<dbReference type="GO" id="GO:0005739">
    <property type="term" value="C:mitochondrion"/>
    <property type="evidence" value="ECO:0007669"/>
    <property type="project" value="UniProtKB-SubCell"/>
</dbReference>
<evidence type="ECO:0000256" key="4">
    <source>
        <dbReference type="SAM" id="MobiDB-lite"/>
    </source>
</evidence>
<organism evidence="5 6">
    <name type="scientific">Linnemannia elongata AG-77</name>
    <dbReference type="NCBI Taxonomy" id="1314771"/>
    <lineage>
        <taxon>Eukaryota</taxon>
        <taxon>Fungi</taxon>
        <taxon>Fungi incertae sedis</taxon>
        <taxon>Mucoromycota</taxon>
        <taxon>Mortierellomycotina</taxon>
        <taxon>Mortierellomycetes</taxon>
        <taxon>Mortierellales</taxon>
        <taxon>Mortierellaceae</taxon>
        <taxon>Linnemannia</taxon>
    </lineage>
</organism>
<proteinExistence type="inferred from homology"/>
<keyword evidence="2" id="KW-0496">Mitochondrion</keyword>
<dbReference type="AlphaFoldDB" id="A0A197JW29"/>
<dbReference type="InterPro" id="IPR020373">
    <property type="entry name" value="Kgd4/YMR-31"/>
</dbReference>
<dbReference type="GO" id="GO:0006103">
    <property type="term" value="P:2-oxoglutarate metabolic process"/>
    <property type="evidence" value="ECO:0007669"/>
    <property type="project" value="InterPro"/>
</dbReference>
<keyword evidence="6" id="KW-1185">Reference proteome</keyword>
<protein>
    <submittedName>
        <fullName evidence="5">Uncharacterized protein</fullName>
    </submittedName>
</protein>
<accession>A0A197JW29</accession>
<evidence type="ECO:0000256" key="1">
    <source>
        <dbReference type="ARBA" id="ARBA00004173"/>
    </source>
</evidence>
<reference evidence="5 6" key="1">
    <citation type="submission" date="2016-05" db="EMBL/GenBank/DDBJ databases">
        <title>Genome sequencing reveals origins of a unique bacterial endosymbiosis in the earliest lineages of terrestrial Fungi.</title>
        <authorList>
            <consortium name="DOE Joint Genome Institute"/>
            <person name="Uehling J."/>
            <person name="Gryganskyi A."/>
            <person name="Hameed K."/>
            <person name="Tschaplinski T."/>
            <person name="Misztal P."/>
            <person name="Wu S."/>
            <person name="Desiro A."/>
            <person name="Vande Pol N."/>
            <person name="Du Z.-Y."/>
            <person name="Zienkiewicz A."/>
            <person name="Zienkiewicz K."/>
            <person name="Morin E."/>
            <person name="Tisserant E."/>
            <person name="Splivallo R."/>
            <person name="Hainaut M."/>
            <person name="Henrissat B."/>
            <person name="Ohm R."/>
            <person name="Kuo A."/>
            <person name="Yan J."/>
            <person name="Lipzen A."/>
            <person name="Nolan M."/>
            <person name="Labutti K."/>
            <person name="Barry K."/>
            <person name="Goldstein A."/>
            <person name="Labbe J."/>
            <person name="Schadt C."/>
            <person name="Tuskan G."/>
            <person name="Grigoriev I."/>
            <person name="Martin F."/>
            <person name="Vilgalys R."/>
            <person name="Bonito G."/>
        </authorList>
    </citation>
    <scope>NUCLEOTIDE SEQUENCE [LARGE SCALE GENOMIC DNA]</scope>
    <source>
        <strain evidence="5 6">AG-77</strain>
    </source>
</reference>
<dbReference type="Pfam" id="PF10937">
    <property type="entry name" value="Kgd4-YMR31"/>
    <property type="match status" value="1"/>
</dbReference>
<feature type="compositionally biased region" description="Basic and acidic residues" evidence="4">
    <location>
        <begin position="27"/>
        <end position="47"/>
    </location>
</feature>
<feature type="region of interest" description="Disordered" evidence="4">
    <location>
        <begin position="27"/>
        <end position="80"/>
    </location>
</feature>
<dbReference type="OrthoDB" id="2116030at2759"/>
<evidence type="ECO:0000313" key="5">
    <source>
        <dbReference type="EMBL" id="OAQ29173.1"/>
    </source>
</evidence>
<name>A0A197JW29_9FUNG</name>
<evidence type="ECO:0000313" key="6">
    <source>
        <dbReference type="Proteomes" id="UP000078512"/>
    </source>
</evidence>
<feature type="compositionally biased region" description="Polar residues" evidence="4">
    <location>
        <begin position="62"/>
        <end position="73"/>
    </location>
</feature>
<gene>
    <name evidence="5" type="ORF">K457DRAFT_138208</name>
</gene>